<comment type="subcellular location">
    <subcellularLocation>
        <location evidence="8">Cytoplasm</location>
    </subcellularLocation>
</comment>
<keyword evidence="3 8" id="KW-0479">Metal-binding</keyword>
<evidence type="ECO:0000313" key="11">
    <source>
        <dbReference type="Proteomes" id="UP000477782"/>
    </source>
</evidence>
<organism evidence="10 11">
    <name type="scientific">Tabrizicola oligotrophica</name>
    <dbReference type="NCBI Taxonomy" id="2710650"/>
    <lineage>
        <taxon>Bacteria</taxon>
        <taxon>Pseudomonadati</taxon>
        <taxon>Pseudomonadota</taxon>
        <taxon>Alphaproteobacteria</taxon>
        <taxon>Rhodobacterales</taxon>
        <taxon>Paracoccaceae</taxon>
        <taxon>Tabrizicola</taxon>
    </lineage>
</organism>
<comment type="domain">
    <text evidence="8">The N-terminal domain determines nucleotide recognition and specific binding, while the C-terminal domain determines the specific binding to the target protein.</text>
</comment>
<dbReference type="EMBL" id="JAAIVJ010000006">
    <property type="protein sequence ID" value="NEY90889.1"/>
    <property type="molecule type" value="Genomic_DNA"/>
</dbReference>
<feature type="binding site" evidence="8">
    <location>
        <begin position="8"/>
        <end position="10"/>
    </location>
    <ligand>
        <name>GTP</name>
        <dbReference type="ChEBI" id="CHEBI:37565"/>
    </ligand>
</feature>
<dbReference type="GO" id="GO:0046872">
    <property type="term" value="F:metal ion binding"/>
    <property type="evidence" value="ECO:0007669"/>
    <property type="project" value="UniProtKB-KW"/>
</dbReference>
<evidence type="ECO:0000256" key="4">
    <source>
        <dbReference type="ARBA" id="ARBA00022741"/>
    </source>
</evidence>
<dbReference type="CDD" id="cd02503">
    <property type="entry name" value="MobA"/>
    <property type="match status" value="1"/>
</dbReference>
<comment type="caution">
    <text evidence="8">Lacks conserved residue(s) required for the propagation of feature annotation.</text>
</comment>
<keyword evidence="10" id="KW-0548">Nucleotidyltransferase</keyword>
<evidence type="ECO:0000256" key="7">
    <source>
        <dbReference type="ARBA" id="ARBA00023150"/>
    </source>
</evidence>
<evidence type="ECO:0000256" key="6">
    <source>
        <dbReference type="ARBA" id="ARBA00023134"/>
    </source>
</evidence>
<comment type="similarity">
    <text evidence="8">Belongs to the MobA family.</text>
</comment>
<evidence type="ECO:0000256" key="3">
    <source>
        <dbReference type="ARBA" id="ARBA00022723"/>
    </source>
</evidence>
<keyword evidence="2 8" id="KW-0808">Transferase</keyword>
<dbReference type="PANTHER" id="PTHR19136:SF81">
    <property type="entry name" value="MOLYBDENUM COFACTOR GUANYLYLTRANSFERASE"/>
    <property type="match status" value="1"/>
</dbReference>
<gene>
    <name evidence="8 10" type="primary">mobA</name>
    <name evidence="10" type="ORF">G4Z14_11325</name>
</gene>
<dbReference type="InterPro" id="IPR029044">
    <property type="entry name" value="Nucleotide-diphossugar_trans"/>
</dbReference>
<dbReference type="AlphaFoldDB" id="A0A6M0QTW8"/>
<sequence length="197" mass="20125">MRIFGVILAGGQGRRMGGRDKALLPLAGRPLIAHVIDRLEPQVERLAISANGEAGRFRLGLPVLPDEAPAGPLSGLLAALRWAGPLGATAVLTAPVDAPFLPGDLCPRLCLAAERTPGGLAIAVAGGRVHPTFGLWPVALAKPLADFLASGANPKVMDFARAQDAAEAAFPDPAAFDNLNTPEDLARAEALLAGGAA</sequence>
<feature type="binding site" evidence="8">
    <location>
        <position position="97"/>
    </location>
    <ligand>
        <name>Mg(2+)</name>
        <dbReference type="ChEBI" id="CHEBI:18420"/>
    </ligand>
</feature>
<reference evidence="10 11" key="1">
    <citation type="submission" date="2020-02" db="EMBL/GenBank/DDBJ databases">
        <authorList>
            <person name="Chen W.-M."/>
        </authorList>
    </citation>
    <scope>NUCLEOTIDE SEQUENCE [LARGE SCALE GENOMIC DNA]</scope>
    <source>
        <strain evidence="10 11">KMS-5</strain>
    </source>
</reference>
<dbReference type="EC" id="2.7.7.77" evidence="8"/>
<dbReference type="GO" id="GO:0061603">
    <property type="term" value="F:molybdenum cofactor guanylyltransferase activity"/>
    <property type="evidence" value="ECO:0007669"/>
    <property type="project" value="UniProtKB-EC"/>
</dbReference>
<feature type="binding site" evidence="8">
    <location>
        <position position="21"/>
    </location>
    <ligand>
        <name>GTP</name>
        <dbReference type="ChEBI" id="CHEBI:37565"/>
    </ligand>
</feature>
<keyword evidence="11" id="KW-1185">Reference proteome</keyword>
<keyword evidence="7 8" id="KW-0501">Molybdenum cofactor biosynthesis</keyword>
<dbReference type="SUPFAM" id="SSF53448">
    <property type="entry name" value="Nucleotide-diphospho-sugar transferases"/>
    <property type="match status" value="1"/>
</dbReference>
<keyword evidence="5 8" id="KW-0460">Magnesium</keyword>
<feature type="domain" description="MobA-like NTP transferase" evidence="9">
    <location>
        <begin position="5"/>
        <end position="156"/>
    </location>
</feature>
<keyword evidence="6 8" id="KW-0342">GTP-binding</keyword>
<protein>
    <recommendedName>
        <fullName evidence="8">Molybdenum cofactor guanylyltransferase</fullName>
        <shortName evidence="8">MoCo guanylyltransferase</shortName>
        <ecNumber evidence="8">2.7.7.77</ecNumber>
    </recommendedName>
    <alternativeName>
        <fullName evidence="8">GTP:molybdopterin guanylyltransferase</fullName>
    </alternativeName>
    <alternativeName>
        <fullName evidence="8">Mo-MPT guanylyltransferase</fullName>
    </alternativeName>
    <alternativeName>
        <fullName evidence="8">Molybdopterin guanylyltransferase</fullName>
    </alternativeName>
    <alternativeName>
        <fullName evidence="8">Molybdopterin-guanine dinucleotide synthase</fullName>
        <shortName evidence="8">MGD synthase</shortName>
    </alternativeName>
</protein>
<comment type="subunit">
    <text evidence="8">Monomer.</text>
</comment>
<comment type="cofactor">
    <cofactor evidence="8">
        <name>Mg(2+)</name>
        <dbReference type="ChEBI" id="CHEBI:18420"/>
    </cofactor>
</comment>
<proteinExistence type="inferred from homology"/>
<comment type="function">
    <text evidence="8">Transfers a GMP moiety from GTP to Mo-molybdopterin (Mo-MPT) cofactor (Moco or molybdenum cofactor) to form Mo-molybdopterin guanine dinucleotide (Mo-MGD) cofactor.</text>
</comment>
<dbReference type="HAMAP" id="MF_00316">
    <property type="entry name" value="MobA"/>
    <property type="match status" value="1"/>
</dbReference>
<dbReference type="RefSeq" id="WP_164625783.1">
    <property type="nucleotide sequence ID" value="NZ_JAAIVJ010000006.1"/>
</dbReference>
<evidence type="ECO:0000259" key="9">
    <source>
        <dbReference type="Pfam" id="PF12804"/>
    </source>
</evidence>
<dbReference type="GO" id="GO:0005525">
    <property type="term" value="F:GTP binding"/>
    <property type="evidence" value="ECO:0007669"/>
    <property type="project" value="UniProtKB-UniRule"/>
</dbReference>
<dbReference type="GO" id="GO:1902758">
    <property type="term" value="P:bis(molybdopterin guanine dinucleotide)molybdenum biosynthetic process"/>
    <property type="evidence" value="ECO:0007669"/>
    <property type="project" value="TreeGrafter"/>
</dbReference>
<dbReference type="GO" id="GO:0005737">
    <property type="term" value="C:cytoplasm"/>
    <property type="evidence" value="ECO:0007669"/>
    <property type="project" value="UniProtKB-SubCell"/>
</dbReference>
<evidence type="ECO:0000256" key="1">
    <source>
        <dbReference type="ARBA" id="ARBA00022490"/>
    </source>
</evidence>
<dbReference type="InterPro" id="IPR013482">
    <property type="entry name" value="Molybde_CF_guanTrfase"/>
</dbReference>
<dbReference type="NCBIfam" id="TIGR02665">
    <property type="entry name" value="molyb_mobA"/>
    <property type="match status" value="1"/>
</dbReference>
<dbReference type="Proteomes" id="UP000477782">
    <property type="component" value="Unassembled WGS sequence"/>
</dbReference>
<comment type="caution">
    <text evidence="10">The sequence shown here is derived from an EMBL/GenBank/DDBJ whole genome shotgun (WGS) entry which is preliminary data.</text>
</comment>
<evidence type="ECO:0000256" key="5">
    <source>
        <dbReference type="ARBA" id="ARBA00022842"/>
    </source>
</evidence>
<evidence type="ECO:0000256" key="2">
    <source>
        <dbReference type="ARBA" id="ARBA00022679"/>
    </source>
</evidence>
<dbReference type="Pfam" id="PF12804">
    <property type="entry name" value="NTP_transf_3"/>
    <property type="match status" value="1"/>
</dbReference>
<accession>A0A6M0QTW8</accession>
<name>A0A6M0QTW8_9RHOB</name>
<comment type="catalytic activity">
    <reaction evidence="8">
        <text>Mo-molybdopterin + GTP + H(+) = Mo-molybdopterin guanine dinucleotide + diphosphate</text>
        <dbReference type="Rhea" id="RHEA:34243"/>
        <dbReference type="ChEBI" id="CHEBI:15378"/>
        <dbReference type="ChEBI" id="CHEBI:33019"/>
        <dbReference type="ChEBI" id="CHEBI:37565"/>
        <dbReference type="ChEBI" id="CHEBI:71302"/>
        <dbReference type="ChEBI" id="CHEBI:71310"/>
        <dbReference type="EC" id="2.7.7.77"/>
    </reaction>
</comment>
<dbReference type="Gene3D" id="3.90.550.10">
    <property type="entry name" value="Spore Coat Polysaccharide Biosynthesis Protein SpsA, Chain A"/>
    <property type="match status" value="1"/>
</dbReference>
<dbReference type="InterPro" id="IPR025877">
    <property type="entry name" value="MobA-like_NTP_Trfase"/>
</dbReference>
<feature type="binding site" evidence="8">
    <location>
        <position position="66"/>
    </location>
    <ligand>
        <name>GTP</name>
        <dbReference type="ChEBI" id="CHEBI:37565"/>
    </ligand>
</feature>
<keyword evidence="4 8" id="KW-0547">Nucleotide-binding</keyword>
<keyword evidence="1 8" id="KW-0963">Cytoplasm</keyword>
<feature type="binding site" evidence="8">
    <location>
        <position position="97"/>
    </location>
    <ligand>
        <name>GTP</name>
        <dbReference type="ChEBI" id="CHEBI:37565"/>
    </ligand>
</feature>
<evidence type="ECO:0000313" key="10">
    <source>
        <dbReference type="EMBL" id="NEY90889.1"/>
    </source>
</evidence>
<evidence type="ECO:0000256" key="8">
    <source>
        <dbReference type="HAMAP-Rule" id="MF_00316"/>
    </source>
</evidence>
<dbReference type="PANTHER" id="PTHR19136">
    <property type="entry name" value="MOLYBDENUM COFACTOR GUANYLYLTRANSFERASE"/>
    <property type="match status" value="1"/>
</dbReference>